<protein>
    <submittedName>
        <fullName evidence="2">RNA-directed DNA polymerase, eukaryota, Reverse transcriptase zinc-binding domain protein</fullName>
    </submittedName>
</protein>
<dbReference type="SUPFAM" id="SSF56219">
    <property type="entry name" value="DNase I-like"/>
    <property type="match status" value="1"/>
</dbReference>
<proteinExistence type="predicted"/>
<keyword evidence="2" id="KW-0695">RNA-directed DNA polymerase</keyword>
<reference evidence="2 3" key="1">
    <citation type="journal article" date="2018" name="Mol. Plant">
        <title>The genome of Artemisia annua provides insight into the evolution of Asteraceae family and artemisinin biosynthesis.</title>
        <authorList>
            <person name="Shen Q."/>
            <person name="Zhang L."/>
            <person name="Liao Z."/>
            <person name="Wang S."/>
            <person name="Yan T."/>
            <person name="Shi P."/>
            <person name="Liu M."/>
            <person name="Fu X."/>
            <person name="Pan Q."/>
            <person name="Wang Y."/>
            <person name="Lv Z."/>
            <person name="Lu X."/>
            <person name="Zhang F."/>
            <person name="Jiang W."/>
            <person name="Ma Y."/>
            <person name="Chen M."/>
            <person name="Hao X."/>
            <person name="Li L."/>
            <person name="Tang Y."/>
            <person name="Lv G."/>
            <person name="Zhou Y."/>
            <person name="Sun X."/>
            <person name="Brodelius P.E."/>
            <person name="Rose J.K.C."/>
            <person name="Tang K."/>
        </authorList>
    </citation>
    <scope>NUCLEOTIDE SEQUENCE [LARGE SCALE GENOMIC DNA]</scope>
    <source>
        <strain evidence="3">cv. Huhao1</strain>
        <tissue evidence="2">Leaf</tissue>
    </source>
</reference>
<dbReference type="PANTHER" id="PTHR31286">
    <property type="entry name" value="GLYCINE-RICH CELL WALL STRUCTURAL PROTEIN 1.8-LIKE"/>
    <property type="match status" value="1"/>
</dbReference>
<dbReference type="Gene3D" id="3.60.10.10">
    <property type="entry name" value="Endonuclease/exonuclease/phosphatase"/>
    <property type="match status" value="1"/>
</dbReference>
<gene>
    <name evidence="2" type="ORF">CTI12_AA417840</name>
</gene>
<dbReference type="AlphaFoldDB" id="A0A2U1M436"/>
<feature type="compositionally biased region" description="Basic and acidic residues" evidence="1">
    <location>
        <begin position="209"/>
        <end position="222"/>
    </location>
</feature>
<dbReference type="PANTHER" id="PTHR31286:SF165">
    <property type="entry name" value="DUF4283 DOMAIN-CONTAINING PROTEIN"/>
    <property type="match status" value="1"/>
</dbReference>
<feature type="region of interest" description="Disordered" evidence="1">
    <location>
        <begin position="209"/>
        <end position="264"/>
    </location>
</feature>
<organism evidence="2 3">
    <name type="scientific">Artemisia annua</name>
    <name type="common">Sweet wormwood</name>
    <dbReference type="NCBI Taxonomy" id="35608"/>
    <lineage>
        <taxon>Eukaryota</taxon>
        <taxon>Viridiplantae</taxon>
        <taxon>Streptophyta</taxon>
        <taxon>Embryophyta</taxon>
        <taxon>Tracheophyta</taxon>
        <taxon>Spermatophyta</taxon>
        <taxon>Magnoliopsida</taxon>
        <taxon>eudicotyledons</taxon>
        <taxon>Gunneridae</taxon>
        <taxon>Pentapetalae</taxon>
        <taxon>asterids</taxon>
        <taxon>campanulids</taxon>
        <taxon>Asterales</taxon>
        <taxon>Asteraceae</taxon>
        <taxon>Asteroideae</taxon>
        <taxon>Anthemideae</taxon>
        <taxon>Artemisiinae</taxon>
        <taxon>Artemisia</taxon>
    </lineage>
</organism>
<name>A0A2U1M436_ARTAN</name>
<accession>A0A2U1M436</accession>
<evidence type="ECO:0000313" key="3">
    <source>
        <dbReference type="Proteomes" id="UP000245207"/>
    </source>
</evidence>
<evidence type="ECO:0000256" key="1">
    <source>
        <dbReference type="SAM" id="MobiDB-lite"/>
    </source>
</evidence>
<keyword evidence="3" id="KW-1185">Reference proteome</keyword>
<feature type="compositionally biased region" description="Basic and acidic residues" evidence="1">
    <location>
        <begin position="254"/>
        <end position="264"/>
    </location>
</feature>
<sequence length="600" mass="68695">MAKRSSKRQLKTPAWFADHEMNNMSQLKSSVVDESVTDDAKVTYGDEVEEIGGNDASRIGDMNNNNYEVNKTPVKYCGLDFARVLVEVEAVIGFKEKVIVQYKDNENKKKGTKEIKVEYDWKPTCCKECRVFGHNYKECTKRVRTVEELEEIRIANEVKAKESKAKDGKWQNVANGVHVKKTMGLKNGGNFGNVDKGGFMGQKRDFKKVNDKYDDRSGKNEKTQAQNGKNERQQAVERESRGYGSFKRSANKYDALEGHDEEERQELDLRKEKMVVDSYLIKKVLPTKEVLNSWPKDMAHYFKTQWEIDRNKEKEDPLDEIEEVMENTSEAGKMLSANEVQASWNIRSLNPKKKQKEVVNLIREENIQICAILETHVKPDKLSKVVQNVFGRWNWVSNISDSPKGCRILVGWDQNKVNLAVVNKSGQQILCGIETIKEKMRLFCSIVYAANHGKERKSLWNELEECVNAIEVDDICSSGLFFTWIKSPSNPNTSILKKLDRAMGNGECIDKYNHASAKYIPYLISDHSPVTSGCCCCKFYTAFLRPDGSFHEYIRTTILRILTEVETRIRLWCALAGKKTREVIVNNTLRPTIPSDCDPE</sequence>
<dbReference type="InterPro" id="IPR040256">
    <property type="entry name" value="At4g02000-like"/>
</dbReference>
<dbReference type="Proteomes" id="UP000245207">
    <property type="component" value="Unassembled WGS sequence"/>
</dbReference>
<keyword evidence="2" id="KW-0808">Transferase</keyword>
<feature type="compositionally biased region" description="Basic and acidic residues" evidence="1">
    <location>
        <begin position="229"/>
        <end position="241"/>
    </location>
</feature>
<evidence type="ECO:0000313" key="2">
    <source>
        <dbReference type="EMBL" id="PWA56013.1"/>
    </source>
</evidence>
<keyword evidence="2" id="KW-0548">Nucleotidyltransferase</keyword>
<dbReference type="OrthoDB" id="1930966at2759"/>
<dbReference type="GO" id="GO:0003964">
    <property type="term" value="F:RNA-directed DNA polymerase activity"/>
    <property type="evidence" value="ECO:0007669"/>
    <property type="project" value="UniProtKB-KW"/>
</dbReference>
<dbReference type="EMBL" id="PKPP01006593">
    <property type="protein sequence ID" value="PWA56013.1"/>
    <property type="molecule type" value="Genomic_DNA"/>
</dbReference>
<dbReference type="InterPro" id="IPR036691">
    <property type="entry name" value="Endo/exonu/phosph_ase_sf"/>
</dbReference>
<comment type="caution">
    <text evidence="2">The sequence shown here is derived from an EMBL/GenBank/DDBJ whole genome shotgun (WGS) entry which is preliminary data.</text>
</comment>